<protein>
    <recommendedName>
        <fullName evidence="3">SMI1/KNR4 family protein</fullName>
    </recommendedName>
</protein>
<evidence type="ECO:0000313" key="2">
    <source>
        <dbReference type="Proteomes" id="UP000494255"/>
    </source>
</evidence>
<dbReference type="EMBL" id="CADIKC010000015">
    <property type="protein sequence ID" value="CAB3742322.1"/>
    <property type="molecule type" value="Genomic_DNA"/>
</dbReference>
<sequence>MNDLLGLTVPTGYHWLLDRALIGYEPFTQLQPWHYLPQEQCFWASDRWPGVTDKRLLAYAKRQDCDDLACFIVTEKDEVDGVALIHGWTGNGFELGEEFPDIWAWLKHVVDDIADWVNAGEL</sequence>
<proteinExistence type="predicted"/>
<accession>A0A6J5CRX1</accession>
<dbReference type="AlphaFoldDB" id="A0A6J5CRX1"/>
<dbReference type="Proteomes" id="UP000494255">
    <property type="component" value="Unassembled WGS sequence"/>
</dbReference>
<gene>
    <name evidence="1" type="ORF">LMG24238_06866</name>
</gene>
<dbReference type="GeneID" id="97045434"/>
<dbReference type="RefSeq" id="WP_175054317.1">
    <property type="nucleotide sequence ID" value="NZ_CADIKC010000015.1"/>
</dbReference>
<evidence type="ECO:0008006" key="3">
    <source>
        <dbReference type="Google" id="ProtNLM"/>
    </source>
</evidence>
<name>A0A6J5CRX1_9BURK</name>
<reference evidence="1 2" key="1">
    <citation type="submission" date="2020-04" db="EMBL/GenBank/DDBJ databases">
        <authorList>
            <person name="De Canck E."/>
        </authorList>
    </citation>
    <scope>NUCLEOTIDE SEQUENCE [LARGE SCALE GENOMIC DNA]</scope>
    <source>
        <strain evidence="1 2">LMG 24238</strain>
    </source>
</reference>
<organism evidence="1 2">
    <name type="scientific">Paraburkholderia sediminicola</name>
    <dbReference type="NCBI Taxonomy" id="458836"/>
    <lineage>
        <taxon>Bacteria</taxon>
        <taxon>Pseudomonadati</taxon>
        <taxon>Pseudomonadota</taxon>
        <taxon>Betaproteobacteria</taxon>
        <taxon>Burkholderiales</taxon>
        <taxon>Burkholderiaceae</taxon>
        <taxon>Paraburkholderia</taxon>
    </lineage>
</organism>
<keyword evidence="2" id="KW-1185">Reference proteome</keyword>
<evidence type="ECO:0000313" key="1">
    <source>
        <dbReference type="EMBL" id="CAB3742322.1"/>
    </source>
</evidence>